<comment type="caution">
    <text evidence="1">The sequence shown here is derived from an EMBL/GenBank/DDBJ whole genome shotgun (WGS) entry which is preliminary data.</text>
</comment>
<evidence type="ECO:0000313" key="2">
    <source>
        <dbReference type="Proteomes" id="UP001291623"/>
    </source>
</evidence>
<dbReference type="Proteomes" id="UP001291623">
    <property type="component" value="Unassembled WGS sequence"/>
</dbReference>
<accession>A0AAE1SWU9</accession>
<sequence>MMCYLLRIQGLGGYEMGTSAHKTRNFYCTIYFVVLDQLSSGVIIDAVCVLNRHLVWLQPAFGFHTWTWFDTGQKDMAQLLCDGHRLIGGMNQSILVSEQSGIVELIVFTYLHGTHVRLPDGRSFPIAHWLAGSQQVVTTQRVHDFPDKLVKLCRDNEQVFGTDYIDASWIDTPLGLARVDFHHAVKDLLSNIFFLDFIGSAVLSGSGLNLDDVLNDKVLSSWGGHSKDVPRQVNLFNSCIVVALDFATETVLMGVADNRVSEEFVFLMQNSSHIDTPESSSKFLKGIPDAHIFSGLVKNWSLSIPVDDSKMIQNGISSCPENGIMLENLQIVHLPIHLSVIDNTPLQSHVWIILGASYIISLDLSSLDYTAKPELNAKLLYVLCGVLHSLAQSLVYSFNQFPSMAFN</sequence>
<proteinExistence type="predicted"/>
<dbReference type="AlphaFoldDB" id="A0AAE1SWU9"/>
<name>A0AAE1SWU9_9SOLA</name>
<dbReference type="PANTHER" id="PTHR38390">
    <property type="entry name" value="OS01G0103900 PROTEIN"/>
    <property type="match status" value="1"/>
</dbReference>
<keyword evidence="2" id="KW-1185">Reference proteome</keyword>
<evidence type="ECO:0000313" key="1">
    <source>
        <dbReference type="EMBL" id="KAK4377178.1"/>
    </source>
</evidence>
<gene>
    <name evidence="1" type="ORF">RND71_003474</name>
</gene>
<protein>
    <submittedName>
        <fullName evidence="1">Uncharacterized protein</fullName>
    </submittedName>
</protein>
<dbReference type="PANTHER" id="PTHR38390:SF2">
    <property type="entry name" value="OS01G0103900 PROTEIN"/>
    <property type="match status" value="1"/>
</dbReference>
<organism evidence="1 2">
    <name type="scientific">Anisodus tanguticus</name>
    <dbReference type="NCBI Taxonomy" id="243964"/>
    <lineage>
        <taxon>Eukaryota</taxon>
        <taxon>Viridiplantae</taxon>
        <taxon>Streptophyta</taxon>
        <taxon>Embryophyta</taxon>
        <taxon>Tracheophyta</taxon>
        <taxon>Spermatophyta</taxon>
        <taxon>Magnoliopsida</taxon>
        <taxon>eudicotyledons</taxon>
        <taxon>Gunneridae</taxon>
        <taxon>Pentapetalae</taxon>
        <taxon>asterids</taxon>
        <taxon>lamiids</taxon>
        <taxon>Solanales</taxon>
        <taxon>Solanaceae</taxon>
        <taxon>Solanoideae</taxon>
        <taxon>Hyoscyameae</taxon>
        <taxon>Anisodus</taxon>
    </lineage>
</organism>
<dbReference type="EMBL" id="JAVYJV010000002">
    <property type="protein sequence ID" value="KAK4377178.1"/>
    <property type="molecule type" value="Genomic_DNA"/>
</dbReference>
<reference evidence="1" key="1">
    <citation type="submission" date="2023-12" db="EMBL/GenBank/DDBJ databases">
        <title>Genome assembly of Anisodus tanguticus.</title>
        <authorList>
            <person name="Wang Y.-J."/>
        </authorList>
    </citation>
    <scope>NUCLEOTIDE SEQUENCE</scope>
    <source>
        <strain evidence="1">KB-2021</strain>
        <tissue evidence="1">Leaf</tissue>
    </source>
</reference>